<comment type="caution">
    <text evidence="9">The sequence shown here is derived from an EMBL/GenBank/DDBJ whole genome shotgun (WGS) entry which is preliminary data.</text>
</comment>
<dbReference type="EC" id="2.5.1.145" evidence="7"/>
<evidence type="ECO:0000313" key="9">
    <source>
        <dbReference type="EMBL" id="MDC7226204.1"/>
    </source>
</evidence>
<dbReference type="GO" id="GO:0042158">
    <property type="term" value="P:lipoprotein biosynthetic process"/>
    <property type="evidence" value="ECO:0007669"/>
    <property type="project" value="UniProtKB-UniRule"/>
</dbReference>
<evidence type="ECO:0000256" key="5">
    <source>
        <dbReference type="ARBA" id="ARBA00022989"/>
    </source>
</evidence>
<comment type="catalytic activity">
    <reaction evidence="7">
        <text>L-cysteinyl-[prolipoprotein] + a 1,2-diacyl-sn-glycero-3-phospho-(1'-sn-glycerol) = an S-1,2-diacyl-sn-glyceryl-L-cysteinyl-[prolipoprotein] + sn-glycerol 1-phosphate + H(+)</text>
        <dbReference type="Rhea" id="RHEA:56712"/>
        <dbReference type="Rhea" id="RHEA-COMP:14679"/>
        <dbReference type="Rhea" id="RHEA-COMP:14680"/>
        <dbReference type="ChEBI" id="CHEBI:15378"/>
        <dbReference type="ChEBI" id="CHEBI:29950"/>
        <dbReference type="ChEBI" id="CHEBI:57685"/>
        <dbReference type="ChEBI" id="CHEBI:64716"/>
        <dbReference type="ChEBI" id="CHEBI:140658"/>
        <dbReference type="EC" id="2.5.1.145"/>
    </reaction>
</comment>
<keyword evidence="6 7" id="KW-0472">Membrane</keyword>
<comment type="similarity">
    <text evidence="1 7">Belongs to the Lgt family.</text>
</comment>
<feature type="binding site" evidence="7">
    <location>
        <position position="149"/>
    </location>
    <ligand>
        <name>a 1,2-diacyl-sn-glycero-3-phospho-(1'-sn-glycerol)</name>
        <dbReference type="ChEBI" id="CHEBI:64716"/>
    </ligand>
</feature>
<organism evidence="9 10">
    <name type="scientific">Candidatus Thalassospirochaeta sargassi</name>
    <dbReference type="NCBI Taxonomy" id="3119039"/>
    <lineage>
        <taxon>Bacteria</taxon>
        <taxon>Pseudomonadati</taxon>
        <taxon>Spirochaetota</taxon>
        <taxon>Spirochaetia</taxon>
        <taxon>Spirochaetales</taxon>
        <taxon>Spirochaetaceae</taxon>
        <taxon>Candidatus Thalassospirochaeta</taxon>
    </lineage>
</organism>
<keyword evidence="3 7" id="KW-0808">Transferase</keyword>
<dbReference type="PANTHER" id="PTHR30589">
    <property type="entry name" value="PROLIPOPROTEIN DIACYLGLYCERYL TRANSFERASE"/>
    <property type="match status" value="1"/>
</dbReference>
<dbReference type="GO" id="GO:0008961">
    <property type="term" value="F:phosphatidylglycerol-prolipoprotein diacylglyceryl transferase activity"/>
    <property type="evidence" value="ECO:0007669"/>
    <property type="project" value="UniProtKB-UniRule"/>
</dbReference>
<evidence type="ECO:0000256" key="8">
    <source>
        <dbReference type="SAM" id="MobiDB-lite"/>
    </source>
</evidence>
<dbReference type="Proteomes" id="UP001221217">
    <property type="component" value="Unassembled WGS sequence"/>
</dbReference>
<dbReference type="HAMAP" id="MF_01147">
    <property type="entry name" value="Lgt"/>
    <property type="match status" value="1"/>
</dbReference>
<proteinExistence type="inferred from homology"/>
<reference evidence="9 10" key="1">
    <citation type="submission" date="2022-12" db="EMBL/GenBank/DDBJ databases">
        <title>Metagenome assembled genome from gulf of manar.</title>
        <authorList>
            <person name="Kohli P."/>
            <person name="Pk S."/>
            <person name="Venkata Ramana C."/>
            <person name="Sasikala C."/>
        </authorList>
    </citation>
    <scope>NUCLEOTIDE SEQUENCE [LARGE SCALE GENOMIC DNA]</scope>
    <source>
        <strain evidence="9">JB008</strain>
    </source>
</reference>
<accession>A0AAJ1MN98</accession>
<evidence type="ECO:0000256" key="2">
    <source>
        <dbReference type="ARBA" id="ARBA00022475"/>
    </source>
</evidence>
<feature type="region of interest" description="Disordered" evidence="8">
    <location>
        <begin position="312"/>
        <end position="344"/>
    </location>
</feature>
<dbReference type="NCBIfam" id="TIGR00544">
    <property type="entry name" value="lgt"/>
    <property type="match status" value="1"/>
</dbReference>
<name>A0AAJ1MN98_9SPIO</name>
<sequence>MLAYLNFPQWLKPEIIPGLPVRWYGLMYLVAFGIAYFLMMRQIKENNISFTEDETLNIFFWSIIGLLIGARVLATTVYDPSHYYLTRPWLIFWPFRNGQFTGLQGMSYHGGVIGAVLGSVIYCRVKKLQWFQFADVLSAGIPLGYTFGRLGNFINGELWGRVTAKPWGMIFPHAQKFPVSADWVQDIAAEIGMQLPQSGLVNLPRHPSQLYEALFEGIILWVFLWFVIRRRKKFHGSVFSFYLIGYGVVRFFIEYLREPDRDLGFVLQFGDAGPTPALFNSFLNFSTGQILCALMIIGGVILYTVRKKQTGNSFEPVEDNSKGDASAGSRSTKNAIRKKRKSIK</sequence>
<keyword evidence="2 7" id="KW-1003">Cell membrane</keyword>
<protein>
    <recommendedName>
        <fullName evidence="7">Phosphatidylglycerol--prolipoprotein diacylglyceryl transferase</fullName>
        <ecNumber evidence="7">2.5.1.145</ecNumber>
    </recommendedName>
</protein>
<feature type="transmembrane region" description="Helical" evidence="7">
    <location>
        <begin position="106"/>
        <end position="123"/>
    </location>
</feature>
<dbReference type="GO" id="GO:0005886">
    <property type="term" value="C:plasma membrane"/>
    <property type="evidence" value="ECO:0007669"/>
    <property type="project" value="UniProtKB-SubCell"/>
</dbReference>
<evidence type="ECO:0000256" key="1">
    <source>
        <dbReference type="ARBA" id="ARBA00007150"/>
    </source>
</evidence>
<comment type="function">
    <text evidence="7">Catalyzes the transfer of the diacylglyceryl group from phosphatidylglycerol to the sulfhydryl group of the N-terminal cysteine of a prolipoprotein, the first step in the formation of mature lipoproteins.</text>
</comment>
<evidence type="ECO:0000313" key="10">
    <source>
        <dbReference type="Proteomes" id="UP001221217"/>
    </source>
</evidence>
<feature type="transmembrane region" description="Helical" evidence="7">
    <location>
        <begin position="58"/>
        <end position="78"/>
    </location>
</feature>
<dbReference type="PROSITE" id="PS01311">
    <property type="entry name" value="LGT"/>
    <property type="match status" value="1"/>
</dbReference>
<dbReference type="EMBL" id="JAQQAL010000011">
    <property type="protein sequence ID" value="MDC7226204.1"/>
    <property type="molecule type" value="Genomic_DNA"/>
</dbReference>
<comment type="pathway">
    <text evidence="7">Protein modification; lipoprotein biosynthesis (diacylglyceryl transfer).</text>
</comment>
<keyword evidence="5 7" id="KW-1133">Transmembrane helix</keyword>
<dbReference type="PANTHER" id="PTHR30589:SF0">
    <property type="entry name" value="PHOSPHATIDYLGLYCEROL--PROLIPOPROTEIN DIACYLGLYCERYL TRANSFERASE"/>
    <property type="match status" value="1"/>
</dbReference>
<comment type="subcellular location">
    <subcellularLocation>
        <location evidence="7">Cell membrane</location>
        <topology evidence="7">Multi-pass membrane protein</topology>
    </subcellularLocation>
</comment>
<gene>
    <name evidence="7 9" type="primary">lgt</name>
    <name evidence="9" type="ORF">PQJ61_05525</name>
</gene>
<evidence type="ECO:0000256" key="3">
    <source>
        <dbReference type="ARBA" id="ARBA00022679"/>
    </source>
</evidence>
<feature type="transmembrane region" description="Helical" evidence="7">
    <location>
        <begin position="234"/>
        <end position="253"/>
    </location>
</feature>
<dbReference type="Pfam" id="PF01790">
    <property type="entry name" value="LGT"/>
    <property type="match status" value="1"/>
</dbReference>
<feature type="transmembrane region" description="Helical" evidence="7">
    <location>
        <begin position="282"/>
        <end position="305"/>
    </location>
</feature>
<dbReference type="InterPro" id="IPR001640">
    <property type="entry name" value="Lgt"/>
</dbReference>
<keyword evidence="4 7" id="KW-0812">Transmembrane</keyword>
<evidence type="ECO:0000256" key="7">
    <source>
        <dbReference type="HAMAP-Rule" id="MF_01147"/>
    </source>
</evidence>
<evidence type="ECO:0000256" key="4">
    <source>
        <dbReference type="ARBA" id="ARBA00022692"/>
    </source>
</evidence>
<feature type="transmembrane region" description="Helical" evidence="7">
    <location>
        <begin position="20"/>
        <end position="38"/>
    </location>
</feature>
<feature type="compositionally biased region" description="Basic residues" evidence="8">
    <location>
        <begin position="335"/>
        <end position="344"/>
    </location>
</feature>
<evidence type="ECO:0000256" key="6">
    <source>
        <dbReference type="ARBA" id="ARBA00023136"/>
    </source>
</evidence>
<dbReference type="AlphaFoldDB" id="A0AAJ1MN98"/>